<dbReference type="PANTHER" id="PTHR45036:SF1">
    <property type="entry name" value="METHYLTRANSFERASE LIKE 7A"/>
    <property type="match status" value="1"/>
</dbReference>
<dbReference type="RefSeq" id="WP_142895878.1">
    <property type="nucleotide sequence ID" value="NZ_ML660053.1"/>
</dbReference>
<protein>
    <submittedName>
        <fullName evidence="2">Class I SAM-dependent methyltransferase</fullName>
    </submittedName>
</protein>
<keyword evidence="3" id="KW-1185">Reference proteome</keyword>
<gene>
    <name evidence="2" type="ORF">FKG95_08495</name>
</gene>
<keyword evidence="2" id="KW-0808">Transferase</keyword>
<proteinExistence type="predicted"/>
<name>A0A545TYH4_9PROT</name>
<dbReference type="Proteomes" id="UP000315252">
    <property type="component" value="Unassembled WGS sequence"/>
</dbReference>
<dbReference type="EMBL" id="VHSH01000002">
    <property type="protein sequence ID" value="TQV82247.1"/>
    <property type="molecule type" value="Genomic_DNA"/>
</dbReference>
<dbReference type="InterPro" id="IPR013216">
    <property type="entry name" value="Methyltransf_11"/>
</dbReference>
<dbReference type="InterPro" id="IPR052356">
    <property type="entry name" value="Thiol_S-MT"/>
</dbReference>
<evidence type="ECO:0000313" key="3">
    <source>
        <dbReference type="Proteomes" id="UP000315252"/>
    </source>
</evidence>
<dbReference type="InterPro" id="IPR029063">
    <property type="entry name" value="SAM-dependent_MTases_sf"/>
</dbReference>
<dbReference type="AlphaFoldDB" id="A0A545TYH4"/>
<reference evidence="2 3" key="1">
    <citation type="submission" date="2019-06" db="EMBL/GenBank/DDBJ databases">
        <title>Whole genome sequence for Rhodospirillaceae sp. R148.</title>
        <authorList>
            <person name="Wang G."/>
        </authorList>
    </citation>
    <scope>NUCLEOTIDE SEQUENCE [LARGE SCALE GENOMIC DNA]</scope>
    <source>
        <strain evidence="2 3">R148</strain>
    </source>
</reference>
<sequence length="211" mass="23062">MCFSCAGTYERMVAPYVVHAGCSLGAFAKTRQRVVPLAKGIVAEIGFGSGLNLPYYNAEQVERLIAIDPDEKMLSLARSKLPELMKVELLPARGECLPLESGGVDTVVVTYAFCTILAPGCALAEIKRVLKPGGRLLFSEHGRSDRPFCGRMQDRFNGLWGQLAGGCNLNRSPVQLIEAAGFAVRNLQQDRFPLHLWPLGEHFTGEAEPRT</sequence>
<dbReference type="GO" id="GO:0032259">
    <property type="term" value="P:methylation"/>
    <property type="evidence" value="ECO:0007669"/>
    <property type="project" value="UniProtKB-KW"/>
</dbReference>
<dbReference type="CDD" id="cd02440">
    <property type="entry name" value="AdoMet_MTases"/>
    <property type="match status" value="1"/>
</dbReference>
<dbReference type="PANTHER" id="PTHR45036">
    <property type="entry name" value="METHYLTRANSFERASE LIKE 7B"/>
    <property type="match status" value="1"/>
</dbReference>
<dbReference type="GO" id="GO:0008757">
    <property type="term" value="F:S-adenosylmethionine-dependent methyltransferase activity"/>
    <property type="evidence" value="ECO:0007669"/>
    <property type="project" value="InterPro"/>
</dbReference>
<dbReference type="Gene3D" id="3.40.50.150">
    <property type="entry name" value="Vaccinia Virus protein VP39"/>
    <property type="match status" value="1"/>
</dbReference>
<feature type="domain" description="Methyltransferase type 11" evidence="1">
    <location>
        <begin position="44"/>
        <end position="138"/>
    </location>
</feature>
<evidence type="ECO:0000259" key="1">
    <source>
        <dbReference type="Pfam" id="PF08241"/>
    </source>
</evidence>
<comment type="caution">
    <text evidence="2">The sequence shown here is derived from an EMBL/GenBank/DDBJ whole genome shotgun (WGS) entry which is preliminary data.</text>
</comment>
<accession>A0A545TYH4</accession>
<dbReference type="OrthoDB" id="9787738at2"/>
<dbReference type="SUPFAM" id="SSF53335">
    <property type="entry name" value="S-adenosyl-L-methionine-dependent methyltransferases"/>
    <property type="match status" value="1"/>
</dbReference>
<evidence type="ECO:0000313" key="2">
    <source>
        <dbReference type="EMBL" id="TQV82247.1"/>
    </source>
</evidence>
<dbReference type="Pfam" id="PF08241">
    <property type="entry name" value="Methyltransf_11"/>
    <property type="match status" value="1"/>
</dbReference>
<keyword evidence="2" id="KW-0489">Methyltransferase</keyword>
<organism evidence="2 3">
    <name type="scientific">Denitrobaculum tricleocarpae</name>
    <dbReference type="NCBI Taxonomy" id="2591009"/>
    <lineage>
        <taxon>Bacteria</taxon>
        <taxon>Pseudomonadati</taxon>
        <taxon>Pseudomonadota</taxon>
        <taxon>Alphaproteobacteria</taxon>
        <taxon>Rhodospirillales</taxon>
        <taxon>Rhodospirillaceae</taxon>
        <taxon>Denitrobaculum</taxon>
    </lineage>
</organism>